<reference evidence="3" key="1">
    <citation type="journal article" date="2012" name="Stand. Genomic Sci.">
        <title>Permanent draft genome sequence of the gliding predator Saprospira grandis strain Sa g1 (= HR1).</title>
        <authorList>
            <person name="Mavromatis K."/>
            <person name="Chertkov O."/>
            <person name="Lapidus A."/>
            <person name="Nolan M."/>
            <person name="Lucas S."/>
            <person name="Tice H."/>
            <person name="Del Rio T.G."/>
            <person name="Cheng J.F."/>
            <person name="Han C."/>
            <person name="Tapia R."/>
            <person name="Bruce D."/>
            <person name="Goodwin L.A."/>
            <person name="Pitluck S."/>
            <person name="Huntemann M."/>
            <person name="Liolios K."/>
            <person name="Pagani I."/>
            <person name="Ivanova N."/>
            <person name="Mikhailova N."/>
            <person name="Pati A."/>
            <person name="Chen A."/>
            <person name="Palaniappan K."/>
            <person name="Land M."/>
            <person name="Brambilla E.M."/>
            <person name="Rohde M."/>
            <person name="Spring S."/>
            <person name="Goker M."/>
            <person name="Detter J.C."/>
            <person name="Bristow J."/>
            <person name="Eisen J.A."/>
            <person name="Markowitz V."/>
            <person name="Hugenholtz P."/>
            <person name="Kyrpides N.C."/>
            <person name="Klenk H.P."/>
            <person name="Woyke T."/>
        </authorList>
    </citation>
    <scope>NUCLEOTIDE SEQUENCE [LARGE SCALE GENOMIC DNA]</scope>
    <source>
        <strain evidence="3">DSM 2844</strain>
    </source>
</reference>
<evidence type="ECO:0000313" key="2">
    <source>
        <dbReference type="EMBL" id="EJF54556.1"/>
    </source>
</evidence>
<keyword evidence="2" id="KW-0540">Nuclease</keyword>
<organism evidence="2 3">
    <name type="scientific">Saprospira grandis DSM 2844</name>
    <dbReference type="NCBI Taxonomy" id="694433"/>
    <lineage>
        <taxon>Bacteria</taxon>
        <taxon>Pseudomonadati</taxon>
        <taxon>Bacteroidota</taxon>
        <taxon>Saprospiria</taxon>
        <taxon>Saprospirales</taxon>
        <taxon>Saprospiraceae</taxon>
        <taxon>Saprospira</taxon>
    </lineage>
</organism>
<evidence type="ECO:0000313" key="3">
    <source>
        <dbReference type="Proteomes" id="UP000005113"/>
    </source>
</evidence>
<dbReference type="InterPro" id="IPR003615">
    <property type="entry name" value="HNH_nuc"/>
</dbReference>
<dbReference type="Gene3D" id="1.10.30.50">
    <property type="match status" value="1"/>
</dbReference>
<dbReference type="GO" id="GO:0004519">
    <property type="term" value="F:endonuclease activity"/>
    <property type="evidence" value="ECO:0007669"/>
    <property type="project" value="UniProtKB-KW"/>
</dbReference>
<keyword evidence="2" id="KW-0255">Endonuclease</keyword>
<protein>
    <submittedName>
        <fullName evidence="2">HNH endonuclease</fullName>
    </submittedName>
</protein>
<feature type="domain" description="HNH nuclease" evidence="1">
    <location>
        <begin position="89"/>
        <end position="143"/>
    </location>
</feature>
<dbReference type="Proteomes" id="UP000005113">
    <property type="component" value="Unassembled WGS sequence"/>
</dbReference>
<dbReference type="GO" id="GO:0003676">
    <property type="term" value="F:nucleic acid binding"/>
    <property type="evidence" value="ECO:0007669"/>
    <property type="project" value="InterPro"/>
</dbReference>
<dbReference type="RefSeq" id="WP_002660290.1">
    <property type="nucleotide sequence ID" value="NZ_JH719942.1"/>
</dbReference>
<dbReference type="Pfam" id="PF01844">
    <property type="entry name" value="HNH"/>
    <property type="match status" value="1"/>
</dbReference>
<dbReference type="CDD" id="cd00085">
    <property type="entry name" value="HNHc"/>
    <property type="match status" value="1"/>
</dbReference>
<dbReference type="EMBL" id="JH719942">
    <property type="protein sequence ID" value="EJF54556.1"/>
    <property type="molecule type" value="Genomic_DNA"/>
</dbReference>
<keyword evidence="2" id="KW-0378">Hydrolase</keyword>
<gene>
    <name evidence="2" type="ORF">SapgrDRAFT_2904</name>
</gene>
<name>J0XZD3_9BACT</name>
<dbReference type="HOGENOM" id="CLU_069622_0_0_10"/>
<sequence>MRNMKSYTGNCFDFYKKVVESKNKTKNDPNYKNRLVALEPRMDPVFKGYKEFFDLNTLFQLGPSCFKGQSKKDLLKLYRYKASLFQKLNNDLIKLENGRTNNICPFCTINTVNTLDHIVPKKKFPEFSANPINLIPCCSECNSYKKDSWDPAEMLLNPYLDHLPDEQYLYTNINVENNIPVVEFYLDNSKGNISETLFNKLEKSYETMHLLRRFKESSHNVISELEDAFKSAQGGGLAKAVFLEIAENQAKQRQERYSFNYWRAILELGMINSGFL</sequence>
<proteinExistence type="predicted"/>
<dbReference type="SMART" id="SM00507">
    <property type="entry name" value="HNHc"/>
    <property type="match status" value="1"/>
</dbReference>
<dbReference type="InterPro" id="IPR002711">
    <property type="entry name" value="HNH"/>
</dbReference>
<dbReference type="GO" id="GO:0008270">
    <property type="term" value="F:zinc ion binding"/>
    <property type="evidence" value="ECO:0007669"/>
    <property type="project" value="InterPro"/>
</dbReference>
<accession>J0XZD3</accession>
<dbReference type="AlphaFoldDB" id="J0XZD3"/>
<dbReference type="OrthoDB" id="9816185at2"/>
<evidence type="ECO:0000259" key="1">
    <source>
        <dbReference type="SMART" id="SM00507"/>
    </source>
</evidence>